<name>A0A951QG47_9CYAN</name>
<accession>A0A951QG47</accession>
<dbReference type="EMBL" id="JAHHHD010000053">
    <property type="protein sequence ID" value="MBW4662009.1"/>
    <property type="molecule type" value="Genomic_DNA"/>
</dbReference>
<sequence length="54" mass="5697">MKATTYSEFVQTVMQLDRASKLHGSMLEGMNIQGATGSTHTQAATLKALGAIAQ</sequence>
<proteinExistence type="predicted"/>
<gene>
    <name evidence="1" type="ORF">KME15_25390</name>
</gene>
<organism evidence="1 2">
    <name type="scientific">Drouetiella hepatica Uher 2000/2452</name>
    <dbReference type="NCBI Taxonomy" id="904376"/>
    <lineage>
        <taxon>Bacteria</taxon>
        <taxon>Bacillati</taxon>
        <taxon>Cyanobacteriota</taxon>
        <taxon>Cyanophyceae</taxon>
        <taxon>Oculatellales</taxon>
        <taxon>Oculatellaceae</taxon>
        <taxon>Drouetiella</taxon>
    </lineage>
</organism>
<evidence type="ECO:0000313" key="1">
    <source>
        <dbReference type="EMBL" id="MBW4662009.1"/>
    </source>
</evidence>
<protein>
    <submittedName>
        <fullName evidence="1">Uncharacterized protein</fullName>
    </submittedName>
</protein>
<dbReference type="Proteomes" id="UP000757435">
    <property type="component" value="Unassembled WGS sequence"/>
</dbReference>
<evidence type="ECO:0000313" key="2">
    <source>
        <dbReference type="Proteomes" id="UP000757435"/>
    </source>
</evidence>
<dbReference type="AlphaFoldDB" id="A0A951QG47"/>
<comment type="caution">
    <text evidence="1">The sequence shown here is derived from an EMBL/GenBank/DDBJ whole genome shotgun (WGS) entry which is preliminary data.</text>
</comment>
<reference evidence="1" key="1">
    <citation type="submission" date="2021-05" db="EMBL/GenBank/DDBJ databases">
        <authorList>
            <person name="Pietrasiak N."/>
            <person name="Ward R."/>
            <person name="Stajich J.E."/>
            <person name="Kurbessoian T."/>
        </authorList>
    </citation>
    <scope>NUCLEOTIDE SEQUENCE</scope>
    <source>
        <strain evidence="1">UHER 2000/2452</strain>
    </source>
</reference>
<reference evidence="1" key="2">
    <citation type="journal article" date="2022" name="Microbiol. Resour. Announc.">
        <title>Metagenome Sequencing to Explore Phylogenomics of Terrestrial Cyanobacteria.</title>
        <authorList>
            <person name="Ward R.D."/>
            <person name="Stajich J.E."/>
            <person name="Johansen J.R."/>
            <person name="Huntemann M."/>
            <person name="Clum A."/>
            <person name="Foster B."/>
            <person name="Foster B."/>
            <person name="Roux S."/>
            <person name="Palaniappan K."/>
            <person name="Varghese N."/>
            <person name="Mukherjee S."/>
            <person name="Reddy T.B.K."/>
            <person name="Daum C."/>
            <person name="Copeland A."/>
            <person name="Chen I.A."/>
            <person name="Ivanova N.N."/>
            <person name="Kyrpides N.C."/>
            <person name="Shapiro N."/>
            <person name="Eloe-Fadrosh E.A."/>
            <person name="Pietrasiak N."/>
        </authorList>
    </citation>
    <scope>NUCLEOTIDE SEQUENCE</scope>
    <source>
        <strain evidence="1">UHER 2000/2452</strain>
    </source>
</reference>